<protein>
    <submittedName>
        <fullName evidence="2">Putative signal transducing protein</fullName>
    </submittedName>
</protein>
<dbReference type="Proteomes" id="UP000198990">
    <property type="component" value="Unassembled WGS sequence"/>
</dbReference>
<evidence type="ECO:0000313" key="2">
    <source>
        <dbReference type="EMBL" id="SEM03052.1"/>
    </source>
</evidence>
<proteinExistence type="predicted"/>
<dbReference type="AlphaFoldDB" id="A0A1H7V1H1"/>
<dbReference type="OrthoDB" id="1149279at2"/>
<feature type="domain" description="DUF2007" evidence="1">
    <location>
        <begin position="7"/>
        <end position="71"/>
    </location>
</feature>
<dbReference type="STRING" id="228957.SAMN04488008_10871"/>
<dbReference type="InterPro" id="IPR018551">
    <property type="entry name" value="DUF2007"/>
</dbReference>
<evidence type="ECO:0000259" key="1">
    <source>
        <dbReference type="Pfam" id="PF09413"/>
    </source>
</evidence>
<gene>
    <name evidence="2" type="ORF">SAMN04488008_10871</name>
</gene>
<dbReference type="RefSeq" id="WP_091626157.1">
    <property type="nucleotide sequence ID" value="NZ_FNZN01000008.1"/>
</dbReference>
<name>A0A1H7V1H1_9FLAO</name>
<sequence length="75" mass="8460">MDSKYKKVFGGNSIEAHRVELTLKDNNIEPILKDESESARMAGFGAPLSDIIQIFVHEDEEVKALALITQLNWDE</sequence>
<evidence type="ECO:0000313" key="3">
    <source>
        <dbReference type="Proteomes" id="UP000198990"/>
    </source>
</evidence>
<reference evidence="3" key="1">
    <citation type="submission" date="2016-10" db="EMBL/GenBank/DDBJ databases">
        <authorList>
            <person name="Varghese N."/>
            <person name="Submissions S."/>
        </authorList>
    </citation>
    <scope>NUCLEOTIDE SEQUENCE [LARGE SCALE GENOMIC DNA]</scope>
    <source>
        <strain evidence="3">DSM 16471</strain>
    </source>
</reference>
<dbReference type="EMBL" id="FNZN01000008">
    <property type="protein sequence ID" value="SEM03052.1"/>
    <property type="molecule type" value="Genomic_DNA"/>
</dbReference>
<dbReference type="Pfam" id="PF09413">
    <property type="entry name" value="DUF2007"/>
    <property type="match status" value="1"/>
</dbReference>
<keyword evidence="3" id="KW-1185">Reference proteome</keyword>
<accession>A0A1H7V1H1</accession>
<organism evidence="2 3">
    <name type="scientific">Maribacter orientalis</name>
    <dbReference type="NCBI Taxonomy" id="228957"/>
    <lineage>
        <taxon>Bacteria</taxon>
        <taxon>Pseudomonadati</taxon>
        <taxon>Bacteroidota</taxon>
        <taxon>Flavobacteriia</taxon>
        <taxon>Flavobacteriales</taxon>
        <taxon>Flavobacteriaceae</taxon>
        <taxon>Maribacter</taxon>
    </lineage>
</organism>